<keyword evidence="3" id="KW-1185">Reference proteome</keyword>
<protein>
    <submittedName>
        <fullName evidence="2">Uncharacterized protein</fullName>
    </submittedName>
</protein>
<evidence type="ECO:0000313" key="2">
    <source>
        <dbReference type="EMBL" id="MVN14694.1"/>
    </source>
</evidence>
<sequence length="843" mass="87505">MDDLTYTDARWRDAGVVVAYELAMEHGPATRNSFALACPLSSRPAIEPRSLVYMEGTEFGGIVDEIGVEAKRPRRKRAVYRGRTWHGLLAGKIVCPDAGRTHYRIRGEANAALLALVHRVGLGDLFTASSADSGIALDHQVRFADAYTAALGALRASGAKLAVSWDGDRAVLSAAPAKDWSAADELDTDRLGFDMAKCYRPVNHLVCVGEGELTDRAEVHFFADAEGNVSQTQTLFGVDERAAKYDYTNADAETLAEEGRKKLEELQNEDTCDADVAEGYSYDVGDVVGAYDAETGIFVSAPVVGKAATVDRHGARESYMIGEAARTSSLSATAESSGGGGRTYVAGANITIAGSTISADVGLADLAAVEDEAREARKDASNASAAAGRAQEAADGKAALEHVHDERYYTEAETDAMLAGKASSAHKHPWGDVTGKPSSYPPGSHVHAWGDVTGRPASYPPSDHSHDGRYYTEAETDAMLAGKADAGHGHTRAQIADFPASLPASDVYAWAKAPSKPSYTAAEVGAAGSSHGHTTATAKTAGFLAAADKAKLDGVAENANAYVLPTAGAALGGVKTTSTVTSASGYTPTPIIGGVPYYKDTNTTYGIMTGATASAAGTAGLAPAPAKGAATRYLRSDGSWQTPPDTNTVYTHPTAPGSRHIPAGGASGQILRWSADGTAVWGADSNTTYGPMAGATGSAAGKAGLVPAPAAGGATRYLNAAGEWTVPPDTKYSHPATHPAAMIAQDATHRFATDAEKTAWSAKAPSDVATATKAGLVKPDGVTVKVASDGTLSAEQGGAASFLAAYPPQSLYWTESPTSPQAKYGGVWERREWPHGYLWARKS</sequence>
<gene>
    <name evidence="2" type="ORF">GO738_04875</name>
</gene>
<dbReference type="RefSeq" id="WP_157009614.1">
    <property type="nucleotide sequence ID" value="NZ_WPOC01000006.1"/>
</dbReference>
<reference evidence="2 3" key="1">
    <citation type="submission" date="2019-11" db="EMBL/GenBank/DDBJ databases">
        <title>Whole genome shotgun sequencing (WGS) data from Adlercreutzia equolifaciens ResAG-91, Eggerthella lenta MRI-F36, MRI-F37, MRI-F40, ResAG-49, ResAG-88, ResAG-121, ResAG-145, and Gordonibacter sp. ResAG-5, ResAG-26, ResAG-43, ResAG-50, ResAG-59.</title>
        <authorList>
            <person name="Stoll D.A."/>
            <person name="Danylec N."/>
            <person name="Franz C.M.A.P."/>
            <person name="Huch M."/>
        </authorList>
    </citation>
    <scope>NUCLEOTIDE SEQUENCE [LARGE SCALE GENOMIC DNA]</scope>
    <source>
        <strain evidence="2 3">ResAG-59</strain>
    </source>
</reference>
<proteinExistence type="predicted"/>
<dbReference type="AlphaFoldDB" id="A0A6N8IFK7"/>
<evidence type="ECO:0000313" key="3">
    <source>
        <dbReference type="Proteomes" id="UP000468327"/>
    </source>
</evidence>
<feature type="compositionally biased region" description="Low complexity" evidence="1">
    <location>
        <begin position="381"/>
        <end position="391"/>
    </location>
</feature>
<name>A0A6N8IFK7_9ACTN</name>
<feature type="region of interest" description="Disordered" evidence="1">
    <location>
        <begin position="377"/>
        <end position="397"/>
    </location>
</feature>
<accession>A0A6N8IFK7</accession>
<dbReference type="Proteomes" id="UP000468327">
    <property type="component" value="Unassembled WGS sequence"/>
</dbReference>
<evidence type="ECO:0000256" key="1">
    <source>
        <dbReference type="SAM" id="MobiDB-lite"/>
    </source>
</evidence>
<dbReference type="EMBL" id="WPOC01000006">
    <property type="protein sequence ID" value="MVN14694.1"/>
    <property type="molecule type" value="Genomic_DNA"/>
</dbReference>
<organism evidence="2 3">
    <name type="scientific">Gordonibacter urolithinfaciens</name>
    <dbReference type="NCBI Taxonomy" id="1335613"/>
    <lineage>
        <taxon>Bacteria</taxon>
        <taxon>Bacillati</taxon>
        <taxon>Actinomycetota</taxon>
        <taxon>Coriobacteriia</taxon>
        <taxon>Eggerthellales</taxon>
        <taxon>Eggerthellaceae</taxon>
        <taxon>Gordonibacter</taxon>
    </lineage>
</organism>
<comment type="caution">
    <text evidence="2">The sequence shown here is derived from an EMBL/GenBank/DDBJ whole genome shotgun (WGS) entry which is preliminary data.</text>
</comment>